<evidence type="ECO:0000313" key="1">
    <source>
        <dbReference type="EMBL" id="CUM61997.1"/>
    </source>
</evidence>
<name>A0A1J1JLS0_PLAAG</name>
<protein>
    <submittedName>
        <fullName evidence="1">Uncharacterized protein</fullName>
    </submittedName>
</protein>
<accession>A0A1J1JLS0</accession>
<sequence length="55" mass="6525">MISALSEIPESILVCERDERGSRMRRLESKKLKKWLENYSLGDLWRMGEIGGNRW</sequence>
<dbReference type="AlphaFoldDB" id="A0A1J1JLS0"/>
<dbReference type="RefSeq" id="WP_254034252.1">
    <property type="nucleotide sequence ID" value="NZ_JBIIEP010000034.1"/>
</dbReference>
<organism evidence="1">
    <name type="scientific">Planktothrix agardhii</name>
    <name type="common">Oscillatoria agardhii</name>
    <dbReference type="NCBI Taxonomy" id="1160"/>
    <lineage>
        <taxon>Bacteria</taxon>
        <taxon>Bacillati</taxon>
        <taxon>Cyanobacteriota</taxon>
        <taxon>Cyanophyceae</taxon>
        <taxon>Oscillatoriophycideae</taxon>
        <taxon>Oscillatoriales</taxon>
        <taxon>Microcoleaceae</taxon>
        <taxon>Planktothrix</taxon>
    </lineage>
</organism>
<gene>
    <name evidence="1" type="ORF">PLAM_4031</name>
</gene>
<reference evidence="1" key="1">
    <citation type="submission" date="2015-09" db="EMBL/GenBank/DDBJ databases">
        <authorList>
            <person name="Jackson K.R."/>
            <person name="Lunt B.L."/>
            <person name="Fisher J.N.B."/>
            <person name="Gardner A.V."/>
            <person name="Bailey M.E."/>
            <person name="Deus L.M."/>
            <person name="Earl A.S."/>
            <person name="Gibby P.D."/>
            <person name="Hartmann K.A."/>
            <person name="Liu J.E."/>
            <person name="Manci A.M."/>
            <person name="Nielsen D.A."/>
            <person name="Solomon M.B."/>
            <person name="Breakwell D.P."/>
            <person name="Burnett S.H."/>
            <person name="Grose J.H."/>
        </authorList>
    </citation>
    <scope>NUCLEOTIDE SEQUENCE</scope>
    <source>
        <strain evidence="1">7805</strain>
    </source>
</reference>
<dbReference type="EMBL" id="LO018304">
    <property type="protein sequence ID" value="CUM61997.1"/>
    <property type="molecule type" value="Genomic_DNA"/>
</dbReference>
<proteinExistence type="predicted"/>